<dbReference type="NCBIfam" id="TIGR02138">
    <property type="entry name" value="phosphate_pstC"/>
    <property type="match status" value="1"/>
</dbReference>
<reference evidence="8 9" key="1">
    <citation type="submission" date="2019-09" db="EMBL/GenBank/DDBJ databases">
        <title>NBRP : Genome information of microbial organism related human and environment.</title>
        <authorList>
            <person name="Hattori M."/>
            <person name="Oshima K."/>
            <person name="Inaba H."/>
            <person name="Suda W."/>
            <person name="Sakamoto M."/>
            <person name="Iino T."/>
            <person name="Kitahara M."/>
            <person name="Oshida Y."/>
            <person name="Iida T."/>
            <person name="Kudo T."/>
            <person name="Itoh T."/>
            <person name="Ohkuma M."/>
        </authorList>
    </citation>
    <scope>NUCLEOTIDE SEQUENCE [LARGE SCALE GENOMIC DNA]</scope>
    <source>
        <strain evidence="8 9">Q-1</strain>
    </source>
</reference>
<keyword evidence="2 5" id="KW-0812">Transmembrane</keyword>
<feature type="transmembrane region" description="Helical" evidence="5">
    <location>
        <begin position="173"/>
        <end position="196"/>
    </location>
</feature>
<evidence type="ECO:0000256" key="2">
    <source>
        <dbReference type="ARBA" id="ARBA00022692"/>
    </source>
</evidence>
<dbReference type="InterPro" id="IPR000515">
    <property type="entry name" value="MetI-like"/>
</dbReference>
<keyword evidence="3 5" id="KW-1133">Transmembrane helix</keyword>
<sequence>MSDQAALIGGAADGQGAGGSVLVDPSFLWRRKLKDRIARVVLFLSASLSVFVTAAIVYILITESMSFFEVVSIWDFLTDTQWTPLFTDAHYGILPLLSATLMVSGIALLVAVPAGTVLAVYLSEYAPAKLREAIKPILELLGGVPTVVYGYFALLFVTPLLQKFMPGLNGFNMLAPGLVMGIMILPYVVSVSEDAMRAVPDTLREGAYALGFSRFHTALRVVIPGAFSGITAAYILGMSRAVGETMVVAIAAGQNPNLTLNPSEGAATMTAYIVQVSLGDLPHGSIGYQTIFAVGLTLFVITLLFNIIGFWLRRRYREVY</sequence>
<protein>
    <recommendedName>
        <fullName evidence="6">Phosphate transport system permease protein</fullName>
    </recommendedName>
</protein>
<comment type="subcellular location">
    <subcellularLocation>
        <location evidence="6">Cell inner membrane</location>
        <topology evidence="6">Multi-pass membrane protein</topology>
    </subcellularLocation>
    <subcellularLocation>
        <location evidence="1 5">Cell membrane</location>
        <topology evidence="1 5">Multi-pass membrane protein</topology>
    </subcellularLocation>
</comment>
<feature type="domain" description="ABC transmembrane type-1" evidence="7">
    <location>
        <begin position="97"/>
        <end position="309"/>
    </location>
</feature>
<dbReference type="CDD" id="cd06261">
    <property type="entry name" value="TM_PBP2"/>
    <property type="match status" value="1"/>
</dbReference>
<dbReference type="RefSeq" id="WP_081837094.1">
    <property type="nucleotide sequence ID" value="NZ_BKCN01000017.1"/>
</dbReference>
<keyword evidence="9" id="KW-1185">Reference proteome</keyword>
<evidence type="ECO:0000313" key="8">
    <source>
        <dbReference type="EMBL" id="GER05070.1"/>
    </source>
</evidence>
<dbReference type="Proteomes" id="UP000324996">
    <property type="component" value="Unassembled WGS sequence"/>
</dbReference>
<dbReference type="AlphaFoldDB" id="A0A5A7NC60"/>
<comment type="similarity">
    <text evidence="6">Belongs to the binding-protein-dependent transport system permease family. CysTW subfamily.</text>
</comment>
<evidence type="ECO:0000256" key="3">
    <source>
        <dbReference type="ARBA" id="ARBA00022989"/>
    </source>
</evidence>
<dbReference type="GO" id="GO:0006817">
    <property type="term" value="P:phosphate ion transport"/>
    <property type="evidence" value="ECO:0007669"/>
    <property type="project" value="UniProtKB-KW"/>
</dbReference>
<keyword evidence="6" id="KW-0997">Cell inner membrane</keyword>
<dbReference type="SUPFAM" id="SSF161098">
    <property type="entry name" value="MetI-like"/>
    <property type="match status" value="1"/>
</dbReference>
<name>A0A5A7NC60_9PROT</name>
<gene>
    <name evidence="8" type="primary">pstC</name>
    <name evidence="8" type="ORF">JCM17846_27520</name>
</gene>
<dbReference type="GO" id="GO:0005315">
    <property type="term" value="F:phosphate transmembrane transporter activity"/>
    <property type="evidence" value="ECO:0007669"/>
    <property type="project" value="InterPro"/>
</dbReference>
<feature type="transmembrane region" description="Helical" evidence="5">
    <location>
        <begin position="286"/>
        <end position="312"/>
    </location>
</feature>
<comment type="function">
    <text evidence="6">Part of the binding-protein-dependent transport system for phosphate; probably responsible for the translocation of the substrate across the membrane.</text>
</comment>
<accession>A0A5A7NC60</accession>
<evidence type="ECO:0000256" key="1">
    <source>
        <dbReference type="ARBA" id="ARBA00004651"/>
    </source>
</evidence>
<proteinExistence type="inferred from homology"/>
<feature type="transmembrane region" description="Helical" evidence="5">
    <location>
        <begin position="217"/>
        <end position="236"/>
    </location>
</feature>
<dbReference type="EMBL" id="BKCN01000017">
    <property type="protein sequence ID" value="GER05070.1"/>
    <property type="molecule type" value="Genomic_DNA"/>
</dbReference>
<dbReference type="InterPro" id="IPR011864">
    <property type="entry name" value="Phosphate_PstC"/>
</dbReference>
<evidence type="ECO:0000256" key="6">
    <source>
        <dbReference type="RuleBase" id="RU363054"/>
    </source>
</evidence>
<dbReference type="PANTHER" id="PTHR42727">
    <property type="entry name" value="PHOSPHATE TRANSPORT SYSTEM PERMEASE PROTEIN"/>
    <property type="match status" value="1"/>
</dbReference>
<dbReference type="PANTHER" id="PTHR42727:SF1">
    <property type="entry name" value="PHOSPHATE TRANSPORT SYSTEM PERMEASE"/>
    <property type="match status" value="1"/>
</dbReference>
<keyword evidence="6" id="KW-1003">Cell membrane</keyword>
<evidence type="ECO:0000256" key="5">
    <source>
        <dbReference type="RuleBase" id="RU363032"/>
    </source>
</evidence>
<feature type="transmembrane region" description="Helical" evidence="5">
    <location>
        <begin position="93"/>
        <end position="120"/>
    </location>
</feature>
<comment type="caution">
    <text evidence="8">The sequence shown here is derived from an EMBL/GenBank/DDBJ whole genome shotgun (WGS) entry which is preliminary data.</text>
</comment>
<keyword evidence="6" id="KW-0592">Phosphate transport</keyword>
<keyword evidence="5" id="KW-0813">Transport</keyword>
<feature type="transmembrane region" description="Helical" evidence="5">
    <location>
        <begin position="140"/>
        <end position="161"/>
    </location>
</feature>
<dbReference type="PROSITE" id="PS50928">
    <property type="entry name" value="ABC_TM1"/>
    <property type="match status" value="1"/>
</dbReference>
<dbReference type="GO" id="GO:0005886">
    <property type="term" value="C:plasma membrane"/>
    <property type="evidence" value="ECO:0007669"/>
    <property type="project" value="UniProtKB-SubCell"/>
</dbReference>
<evidence type="ECO:0000313" key="9">
    <source>
        <dbReference type="Proteomes" id="UP000324996"/>
    </source>
</evidence>
<feature type="transmembrane region" description="Helical" evidence="5">
    <location>
        <begin position="40"/>
        <end position="61"/>
    </location>
</feature>
<organism evidence="8 9">
    <name type="scientific">Iodidimonas nitroreducens</name>
    <dbReference type="NCBI Taxonomy" id="1236968"/>
    <lineage>
        <taxon>Bacteria</taxon>
        <taxon>Pseudomonadati</taxon>
        <taxon>Pseudomonadota</taxon>
        <taxon>Alphaproteobacteria</taxon>
        <taxon>Iodidimonadales</taxon>
        <taxon>Iodidimonadaceae</taxon>
        <taxon>Iodidimonas</taxon>
    </lineage>
</organism>
<dbReference type="InterPro" id="IPR035906">
    <property type="entry name" value="MetI-like_sf"/>
</dbReference>
<dbReference type="Pfam" id="PF00528">
    <property type="entry name" value="BPD_transp_1"/>
    <property type="match status" value="1"/>
</dbReference>
<evidence type="ECO:0000256" key="4">
    <source>
        <dbReference type="ARBA" id="ARBA00023136"/>
    </source>
</evidence>
<evidence type="ECO:0000259" key="7">
    <source>
        <dbReference type="PROSITE" id="PS50928"/>
    </source>
</evidence>
<keyword evidence="4 5" id="KW-0472">Membrane</keyword>
<dbReference type="Gene3D" id="1.10.3720.10">
    <property type="entry name" value="MetI-like"/>
    <property type="match status" value="1"/>
</dbReference>